<protein>
    <submittedName>
        <fullName evidence="2">Uncharacterized protein</fullName>
    </submittedName>
</protein>
<dbReference type="EMBL" id="JARJCM010000036">
    <property type="protein sequence ID" value="KAJ7037653.1"/>
    <property type="molecule type" value="Genomic_DNA"/>
</dbReference>
<reference evidence="2" key="1">
    <citation type="submission" date="2023-03" db="EMBL/GenBank/DDBJ databases">
        <title>Massive genome expansion in bonnet fungi (Mycena s.s.) driven by repeated elements and novel gene families across ecological guilds.</title>
        <authorList>
            <consortium name="Lawrence Berkeley National Laboratory"/>
            <person name="Harder C.B."/>
            <person name="Miyauchi S."/>
            <person name="Viragh M."/>
            <person name="Kuo A."/>
            <person name="Thoen E."/>
            <person name="Andreopoulos B."/>
            <person name="Lu D."/>
            <person name="Skrede I."/>
            <person name="Drula E."/>
            <person name="Henrissat B."/>
            <person name="Morin E."/>
            <person name="Kohler A."/>
            <person name="Barry K."/>
            <person name="LaButti K."/>
            <person name="Morin E."/>
            <person name="Salamov A."/>
            <person name="Lipzen A."/>
            <person name="Mereny Z."/>
            <person name="Hegedus B."/>
            <person name="Baldrian P."/>
            <person name="Stursova M."/>
            <person name="Weitz H."/>
            <person name="Taylor A."/>
            <person name="Grigoriev I.V."/>
            <person name="Nagy L.G."/>
            <person name="Martin F."/>
            <person name="Kauserud H."/>
        </authorList>
    </citation>
    <scope>NUCLEOTIDE SEQUENCE</scope>
    <source>
        <strain evidence="2">CBHHK200</strain>
    </source>
</reference>
<feature type="compositionally biased region" description="Gly residues" evidence="1">
    <location>
        <begin position="94"/>
        <end position="111"/>
    </location>
</feature>
<evidence type="ECO:0000313" key="3">
    <source>
        <dbReference type="Proteomes" id="UP001218188"/>
    </source>
</evidence>
<evidence type="ECO:0000256" key="1">
    <source>
        <dbReference type="SAM" id="MobiDB-lite"/>
    </source>
</evidence>
<dbReference type="Proteomes" id="UP001218188">
    <property type="component" value="Unassembled WGS sequence"/>
</dbReference>
<gene>
    <name evidence="2" type="ORF">C8F04DRAFT_1329921</name>
</gene>
<dbReference type="AlphaFoldDB" id="A0AAD6T4H8"/>
<feature type="compositionally biased region" description="Gly residues" evidence="1">
    <location>
        <begin position="118"/>
        <end position="149"/>
    </location>
</feature>
<feature type="compositionally biased region" description="Low complexity" evidence="1">
    <location>
        <begin position="158"/>
        <end position="186"/>
    </location>
</feature>
<name>A0AAD6T4H8_9AGAR</name>
<accession>A0AAD6T4H8</accession>
<proteinExistence type="predicted"/>
<sequence length="689" mass="73249">MPPTVSSAAISSSQPALLLSSAPATSSDVSVSSALSWSIPASSESQLIISSAPPLSSSLEPSSVSSESITLPASFSAWSTDSAPLSSSTVIIIGSGGGGDGSSGGGDGGDGSSPPGSSGSGDGPGGGSAPPGSSGPGVGPGGGSGGDGGSAPPPPDQDPTQSDDPTSSSPIDDPTSTITSSAITSSMSPIRSHVPEPTVSLGEPPACQVPGSSTTARKRATVVPSPFKQWLTSWWVSLTARRPRQLRKRLSIDDFPNRLFLGYTGTQSINADIYQNIGISRPDLTSGADAELGGGIYVTDDAAIYQSSWEVFSATAFSVNAAVDVNRRNVERNSPVRVTPKVCQIYAKDATKWIENTPKFWFPIKDASSFADPKVQPWLVKSSKVPALNDAYEQNRINFAINNGLDVPHFVRFALLDQSKFTNNQFSADVTIQVQLVAKCFDSDPGSGHPEWPPADPDLALPGTVPNFKYSNLLRTWNIISPCPILEMPPLKCAPEFDIGVIFALLQLLITAELRVPLPSLCLPTFFLNVGERITEHHIDVDLLAAIFVLPIRIVFGVSEFIVRLPAIFRTPLYHDDLHRLFLTPGAKIDAHGFGVRLRHTRRTCAADAVHKEKRQSTLYRMIPATKHENRTESWSWELPDPDIKPLLRKSAAVTSLTKQRMILAFSSESAYIDRPDSVVCIKASGGQS</sequence>
<evidence type="ECO:0000313" key="2">
    <source>
        <dbReference type="EMBL" id="KAJ7037653.1"/>
    </source>
</evidence>
<keyword evidence="3" id="KW-1185">Reference proteome</keyword>
<organism evidence="2 3">
    <name type="scientific">Mycena alexandri</name>
    <dbReference type="NCBI Taxonomy" id="1745969"/>
    <lineage>
        <taxon>Eukaryota</taxon>
        <taxon>Fungi</taxon>
        <taxon>Dikarya</taxon>
        <taxon>Basidiomycota</taxon>
        <taxon>Agaricomycotina</taxon>
        <taxon>Agaricomycetes</taxon>
        <taxon>Agaricomycetidae</taxon>
        <taxon>Agaricales</taxon>
        <taxon>Marasmiineae</taxon>
        <taxon>Mycenaceae</taxon>
        <taxon>Mycena</taxon>
    </lineage>
</organism>
<comment type="caution">
    <text evidence="2">The sequence shown here is derived from an EMBL/GenBank/DDBJ whole genome shotgun (WGS) entry which is preliminary data.</text>
</comment>
<feature type="region of interest" description="Disordered" evidence="1">
    <location>
        <begin position="89"/>
        <end position="217"/>
    </location>
</feature>